<proteinExistence type="predicted"/>
<dbReference type="AlphaFoldDB" id="A0AAV2VW95"/>
<evidence type="ECO:0000313" key="3">
    <source>
        <dbReference type="Proteomes" id="UP000018211"/>
    </source>
</evidence>
<reference evidence="2 3" key="1">
    <citation type="journal article" date="2013" name="ISME J.">
        <title>Comparative genomics of pathogenic lineages of Vibrio nigripulchritudo identifies virulence-associated traits.</title>
        <authorList>
            <person name="Goudenege D."/>
            <person name="Labreuche Y."/>
            <person name="Krin E."/>
            <person name="Ansquer D."/>
            <person name="Mangenot S."/>
            <person name="Calteau A."/>
            <person name="Medigue C."/>
            <person name="Mazel D."/>
            <person name="Polz M.F."/>
            <person name="Le Roux F."/>
        </authorList>
    </citation>
    <scope>NUCLEOTIDE SEQUENCE [LARGE SCALE GENOMIC DNA]</scope>
    <source>
        <strain evidence="2 3">SOn1</strain>
    </source>
</reference>
<evidence type="ECO:0000256" key="1">
    <source>
        <dbReference type="SAM" id="Phobius"/>
    </source>
</evidence>
<name>A0AAV2VW95_9VIBR</name>
<keyword evidence="1" id="KW-0812">Transmembrane</keyword>
<protein>
    <submittedName>
        <fullName evidence="2">Uncharacterized protein</fullName>
    </submittedName>
</protein>
<sequence length="1213" mass="139870">MYNQLKDYQLDYDHMLFDLEYYRAMLEKINEYAGSINDKYIKYKVRYRVQTLNLSIQALEEEIDRQITFHENISPYPSYGEDLAANKTRLEERQAFYQDLFSNAELKVSDEQESDPLEPNFWVLTGHENVVIPTFEPQFTRDITTHDEEDGEVPTTLLVRPREYDYSNTKFYYADDGSEIYNRFILCWNYDDDERTAGEPDDSGYHADRLEAVYTNTNAVATRLSSESSSFTIVRSEDGKKQFELKKPVLPQFLGEKWRTHLRDSGRFSPEIVNENQYYAYQLTNSRIKFFKPGAFFLYPLDQNEFKTKPLREIADLKAPVYPTRYTLKLNKVVFDVEEESAPPRIYLHCTLPEWNHRLETALGVLEQQINEYKLACLPHHKKLYELSQMSHLMDMHIRMPYQSQSDIHISVNPLASIVKNRVTEYLTQSKLTEELKDRVKLQEAISDLEEGVSNIIENPVGFDMNTQKRHIDRAAKEVWKLLHSKALLAEIKHYTAYIKEKYEEGFDGEGHPAGPYMDEENDWDAILFTISRCYEALSYSDVYREMVWNYDLSHGFDELAKLSPDEDTNDLSLLEVWQDAIQKKDDSDESFLVDQLDALKESTSTHDEDTKSLSQWILSNYETYAKPYLGHVVPGPGAPCTLQVMLSWYQTECVKKIYQSLKSDAAYHVKYFNSVLKIFGILRGDGNSPVDSRSFKGADIVKALIVTRDHSNSKDKLQSSKNAIHEFAKKMRSELESLEGNGKDRKKAKFYGQFRFDSDEASARAATAAYSRVVYSALNVCLSVQNMNLLAEQAEKYNWSEQELYIRYMNLHIQGIMDFGGAANSVLGALRVAQIRYGAVNNIDVSRSRSFKAISFTQGFIGEFLDRLAIPLGIYQGITASYDIRGLLEDRKTEEALVAATTAAAGIMLTVGFTVRMINTVKWGSRIPHPMVSGLLISAGTFFNVMMLFYDLAKLAKPFFSSQSQNNLVGLWEEVKKPVQIAKHTVEAYGLRTTGNYSVWSIAANLSFDGEHDLKVLLNEKPIDTYKLLYGQTDNPITIIEDYHQEGVISSKGVNLGKLSWRAIIPLYLKRDREGNLLYTRQQIIDLVDFDIAWLQTLWFDGIHSVDQVIDYYEEVKARTKYNEERFGPNELPHNLTFNETNLGNQNHPSLLYIGLQETCYSNFGCKFLEHQPIYVLLEMGLFTPPNDQPFYKSHLWQHPHFHLNPISIPKD</sequence>
<dbReference type="Proteomes" id="UP000018211">
    <property type="component" value="Unassembled WGS sequence"/>
</dbReference>
<comment type="caution">
    <text evidence="2">The sequence shown here is derived from an EMBL/GenBank/DDBJ whole genome shotgun (WGS) entry which is preliminary data.</text>
</comment>
<dbReference type="EMBL" id="CAOF01000162">
    <property type="protein sequence ID" value="CCO48877.1"/>
    <property type="molecule type" value="Genomic_DNA"/>
</dbReference>
<keyword evidence="1" id="KW-0472">Membrane</keyword>
<dbReference type="RefSeq" id="WP_022602992.1">
    <property type="nucleotide sequence ID" value="NZ_LK391965.1"/>
</dbReference>
<evidence type="ECO:0000313" key="2">
    <source>
        <dbReference type="EMBL" id="CCO48877.1"/>
    </source>
</evidence>
<feature type="transmembrane region" description="Helical" evidence="1">
    <location>
        <begin position="931"/>
        <end position="951"/>
    </location>
</feature>
<feature type="transmembrane region" description="Helical" evidence="1">
    <location>
        <begin position="897"/>
        <end position="919"/>
    </location>
</feature>
<organism evidence="2 3">
    <name type="scientific">Vibrio nigripulchritudo SOn1</name>
    <dbReference type="NCBI Taxonomy" id="1238450"/>
    <lineage>
        <taxon>Bacteria</taxon>
        <taxon>Pseudomonadati</taxon>
        <taxon>Pseudomonadota</taxon>
        <taxon>Gammaproteobacteria</taxon>
        <taxon>Vibrionales</taxon>
        <taxon>Vibrionaceae</taxon>
        <taxon>Vibrio</taxon>
    </lineage>
</organism>
<keyword evidence="1" id="KW-1133">Transmembrane helix</keyword>
<accession>A0AAV2VW95</accession>
<gene>
    <name evidence="2" type="ORF">VIBNISOn1_680007</name>
</gene>